<proteinExistence type="evidence at transcript level"/>
<protein>
    <submittedName>
        <fullName evidence="1">Uncharacterized protein LOC108950076</fullName>
    </submittedName>
</protein>
<accession>A0A6F9DJY8</accession>
<dbReference type="AlphaFoldDB" id="A0A6F9DJY8"/>
<dbReference type="EMBL" id="LR787424">
    <property type="protein sequence ID" value="CAB3263286.1"/>
    <property type="molecule type" value="mRNA"/>
</dbReference>
<reference evidence="1" key="1">
    <citation type="submission" date="2020-04" db="EMBL/GenBank/DDBJ databases">
        <authorList>
            <person name="Neveu A P."/>
        </authorList>
    </citation>
    <scope>NUCLEOTIDE SEQUENCE</scope>
    <source>
        <tissue evidence="1">Whole embryo</tissue>
    </source>
</reference>
<sequence>MTTDIHNNATSLLFVKQNWNSFGTPLTEPYNYISSRSYRFGWRIREAVSNTLFGYTMVSRKNATLITKTVINAVSYKILETVSESDNFCPDCTYDDDVLSVPVQFSIGNGSVVNSKLPPSVKPLPTGFVQFRAYGRTGSVYAMCPAVKVDDWRGEFVCIGGMKNPDSPYLDDCNDFTNWNGLPNTAVQKVTPVDYAHSQRDLDSTIMIFYR</sequence>
<evidence type="ECO:0000313" key="1">
    <source>
        <dbReference type="EMBL" id="CAB3263286.1"/>
    </source>
</evidence>
<organism evidence="1">
    <name type="scientific">Phallusia mammillata</name>
    <dbReference type="NCBI Taxonomy" id="59560"/>
    <lineage>
        <taxon>Eukaryota</taxon>
        <taxon>Metazoa</taxon>
        <taxon>Chordata</taxon>
        <taxon>Tunicata</taxon>
        <taxon>Ascidiacea</taxon>
        <taxon>Phlebobranchia</taxon>
        <taxon>Ascidiidae</taxon>
        <taxon>Phallusia</taxon>
    </lineage>
</organism>
<name>A0A6F9DJY8_9ASCI</name>
<gene>
    <name evidence="1" type="primary">LOC108950076</name>
</gene>